<dbReference type="GO" id="GO:0005576">
    <property type="term" value="C:extracellular region"/>
    <property type="evidence" value="ECO:0007669"/>
    <property type="project" value="InterPro"/>
</dbReference>
<dbReference type="SUPFAM" id="SSF56399">
    <property type="entry name" value="ADP-ribosylation"/>
    <property type="match status" value="1"/>
</dbReference>
<evidence type="ECO:0000256" key="4">
    <source>
        <dbReference type="SAM" id="MobiDB-lite"/>
    </source>
</evidence>
<feature type="domain" description="ADP ribosyltransferase" evidence="5">
    <location>
        <begin position="255"/>
        <end position="415"/>
    </location>
</feature>
<dbReference type="EMBL" id="CAJOAZ010000291">
    <property type="protein sequence ID" value="CAF3605125.1"/>
    <property type="molecule type" value="Genomic_DNA"/>
</dbReference>
<dbReference type="Proteomes" id="UP000663881">
    <property type="component" value="Unassembled WGS sequence"/>
</dbReference>
<evidence type="ECO:0000256" key="2">
    <source>
        <dbReference type="ARBA" id="ARBA00022803"/>
    </source>
</evidence>
<sequence>MMQEGSPSQSKNRSSSVLEPPISDDSATTNVIDAGVPRHIQRTTRIDDKNFETFALVWCNVNVNKSEINLKTQLELRETVNFLRTFDDNVSCELWLRKRRVNSDDKIIFITSDELGKELVPKVHDLSHLVSIYIFCADKCTNENWSKPFSKIRAVVTKPNELVLAIKSDLRMLEKLEELSSVSMSIYDTSSSSTIEQSSRMLNGNFLWFRLFIETLIHMQHKNDDRRELIELFTDIYAGNDHQLQIIQEFERAYTNQRALWWYTRDSCIYKMLNKALRSQDLDTLIAFRTFITDIYSELKHLQENENNGSIIRVYRGQLMSAEELQRLKTSIGQYVSMNSFISTTLDRNVALFYITPLMASAANHFRPILLDIEIDKSLKNVKPYGNISSQSHFIEENEILFMVGSIFKIQRVIEPELDGIWTIKSSLCSENDHELKELVSYVQKEMLKYNSNLISLGNMLREICEYEKATKCFQRHLCQLDDENSSEAALCYTGLGDITRAIGDYDLSVTYHKKALEIHSYISNNDQPISIAYNKLGAALRQKKQYEEALKVYQECLQIEQRKLNGNPESEEIATTYYNMGILYEEQDKFHEALDYYNKSLLIRSKYLPSDHYKIARIYRGMGETYYYHGDYELALENLTKSLEMSEKSRTETHYDLGLLFHHIGRVYEDIEKHDLALENYMKADKIYRHAFPSTHEWVIENQQHIDSVSTKLK</sequence>
<dbReference type="Gene3D" id="1.25.40.10">
    <property type="entry name" value="Tetratricopeptide repeat domain"/>
    <property type="match status" value="2"/>
</dbReference>
<feature type="repeat" description="TPR" evidence="3">
    <location>
        <begin position="617"/>
        <end position="650"/>
    </location>
</feature>
<dbReference type="Proteomes" id="UP000663891">
    <property type="component" value="Unassembled WGS sequence"/>
</dbReference>
<proteinExistence type="predicted"/>
<dbReference type="Gene3D" id="3.90.176.10">
    <property type="entry name" value="Toxin ADP-ribosyltransferase, Chain A, domain 1"/>
    <property type="match status" value="1"/>
</dbReference>
<dbReference type="Proteomes" id="UP000663845">
    <property type="component" value="Unassembled WGS sequence"/>
</dbReference>
<dbReference type="EMBL" id="CAJOAY010001724">
    <property type="protein sequence ID" value="CAF3879058.1"/>
    <property type="molecule type" value="Genomic_DNA"/>
</dbReference>
<dbReference type="InterPro" id="IPR011990">
    <property type="entry name" value="TPR-like_helical_dom_sf"/>
</dbReference>
<feature type="repeat" description="TPR" evidence="3">
    <location>
        <begin position="575"/>
        <end position="608"/>
    </location>
</feature>
<dbReference type="InterPro" id="IPR019734">
    <property type="entry name" value="TPR_rpt"/>
</dbReference>
<comment type="caution">
    <text evidence="8">The sequence shown here is derived from an EMBL/GenBank/DDBJ whole genome shotgun (WGS) entry which is preliminary data.</text>
</comment>
<protein>
    <recommendedName>
        <fullName evidence="5">ADP ribosyltransferase domain-containing protein</fullName>
    </recommendedName>
</protein>
<dbReference type="OrthoDB" id="5986190at2759"/>
<dbReference type="Pfam" id="PF03496">
    <property type="entry name" value="ADPrib_exo_Tox"/>
    <property type="match status" value="1"/>
</dbReference>
<name>A0A814SSD1_9BILA</name>
<evidence type="ECO:0000313" key="8">
    <source>
        <dbReference type="EMBL" id="CAF1150342.1"/>
    </source>
</evidence>
<evidence type="ECO:0000313" key="9">
    <source>
        <dbReference type="EMBL" id="CAF3605125.1"/>
    </source>
</evidence>
<dbReference type="AlphaFoldDB" id="A0A814SSD1"/>
<dbReference type="Proteomes" id="UP000663860">
    <property type="component" value="Unassembled WGS sequence"/>
</dbReference>
<reference evidence="8" key="1">
    <citation type="submission" date="2021-02" db="EMBL/GenBank/DDBJ databases">
        <authorList>
            <person name="Nowell W R."/>
        </authorList>
    </citation>
    <scope>NUCLEOTIDE SEQUENCE</scope>
</reference>
<gene>
    <name evidence="6" type="ORF">IZO911_LOCUS9786</name>
    <name evidence="8" type="ORF">JYZ213_LOCUS24066</name>
    <name evidence="10" type="ORF">KXQ929_LOCUS5821</name>
    <name evidence="11" type="ORF">OKA104_LOCUS23035</name>
    <name evidence="9" type="ORF">OXD698_LOCUS6625</name>
    <name evidence="7" type="ORF">VCS650_LOCUS7538</name>
</gene>
<evidence type="ECO:0000256" key="1">
    <source>
        <dbReference type="ARBA" id="ARBA00022737"/>
    </source>
</evidence>
<keyword evidence="1" id="KW-0677">Repeat</keyword>
<dbReference type="Pfam" id="PF07719">
    <property type="entry name" value="TPR_2"/>
    <property type="match status" value="1"/>
</dbReference>
<dbReference type="SMART" id="SM00028">
    <property type="entry name" value="TPR"/>
    <property type="match status" value="6"/>
</dbReference>
<dbReference type="SUPFAM" id="SSF48452">
    <property type="entry name" value="TPR-like"/>
    <property type="match status" value="1"/>
</dbReference>
<dbReference type="PANTHER" id="PTHR45641">
    <property type="entry name" value="TETRATRICOPEPTIDE REPEAT PROTEIN (AFU_ORTHOLOGUE AFUA_6G03870)"/>
    <property type="match status" value="1"/>
</dbReference>
<evidence type="ECO:0000259" key="5">
    <source>
        <dbReference type="Pfam" id="PF03496"/>
    </source>
</evidence>
<dbReference type="PANTHER" id="PTHR45641:SF19">
    <property type="entry name" value="NEPHROCYSTIN-3"/>
    <property type="match status" value="1"/>
</dbReference>
<dbReference type="EMBL" id="CAJNON010000048">
    <property type="protein sequence ID" value="CAF0867535.1"/>
    <property type="molecule type" value="Genomic_DNA"/>
</dbReference>
<dbReference type="PROSITE" id="PS51996">
    <property type="entry name" value="TR_MART"/>
    <property type="match status" value="1"/>
</dbReference>
<dbReference type="PROSITE" id="PS50005">
    <property type="entry name" value="TPR"/>
    <property type="match status" value="3"/>
</dbReference>
<dbReference type="PROSITE" id="PS50293">
    <property type="entry name" value="TPR_REGION"/>
    <property type="match status" value="1"/>
</dbReference>
<organism evidence="8 12">
    <name type="scientific">Adineta steineri</name>
    <dbReference type="NCBI Taxonomy" id="433720"/>
    <lineage>
        <taxon>Eukaryota</taxon>
        <taxon>Metazoa</taxon>
        <taxon>Spiralia</taxon>
        <taxon>Gnathifera</taxon>
        <taxon>Rotifera</taxon>
        <taxon>Eurotatoria</taxon>
        <taxon>Bdelloidea</taxon>
        <taxon>Adinetida</taxon>
        <taxon>Adinetidae</taxon>
        <taxon>Adineta</taxon>
    </lineage>
</organism>
<dbReference type="InterPro" id="IPR013105">
    <property type="entry name" value="TPR_2"/>
</dbReference>
<dbReference type="Pfam" id="PF13424">
    <property type="entry name" value="TPR_12"/>
    <property type="match status" value="1"/>
</dbReference>
<dbReference type="Pfam" id="PF13181">
    <property type="entry name" value="TPR_8"/>
    <property type="match status" value="1"/>
</dbReference>
<dbReference type="Proteomes" id="UP000663844">
    <property type="component" value="Unassembled WGS sequence"/>
</dbReference>
<feature type="compositionally biased region" description="Polar residues" evidence="4">
    <location>
        <begin position="1"/>
        <end position="17"/>
    </location>
</feature>
<dbReference type="Proteomes" id="UP000663868">
    <property type="component" value="Unassembled WGS sequence"/>
</dbReference>
<dbReference type="EMBL" id="CAJNOG010000291">
    <property type="protein sequence ID" value="CAF1150342.1"/>
    <property type="molecule type" value="Genomic_DNA"/>
</dbReference>
<dbReference type="EMBL" id="CAJNOE010000069">
    <property type="protein sequence ID" value="CAF0854652.1"/>
    <property type="molecule type" value="Genomic_DNA"/>
</dbReference>
<dbReference type="InterPro" id="IPR003540">
    <property type="entry name" value="ADP-ribosyltransferase"/>
</dbReference>
<evidence type="ECO:0000313" key="11">
    <source>
        <dbReference type="EMBL" id="CAF3879058.1"/>
    </source>
</evidence>
<feature type="repeat" description="TPR" evidence="3">
    <location>
        <begin position="531"/>
        <end position="564"/>
    </location>
</feature>
<evidence type="ECO:0000313" key="10">
    <source>
        <dbReference type="EMBL" id="CAF3614533.1"/>
    </source>
</evidence>
<accession>A0A814SSD1</accession>
<feature type="region of interest" description="Disordered" evidence="4">
    <location>
        <begin position="1"/>
        <end position="30"/>
    </location>
</feature>
<evidence type="ECO:0000313" key="6">
    <source>
        <dbReference type="EMBL" id="CAF0854652.1"/>
    </source>
</evidence>
<dbReference type="EMBL" id="CAJOBB010000217">
    <property type="protein sequence ID" value="CAF3614533.1"/>
    <property type="molecule type" value="Genomic_DNA"/>
</dbReference>
<keyword evidence="2 3" id="KW-0802">TPR repeat</keyword>
<evidence type="ECO:0000313" key="12">
    <source>
        <dbReference type="Proteomes" id="UP000663845"/>
    </source>
</evidence>
<evidence type="ECO:0000313" key="7">
    <source>
        <dbReference type="EMBL" id="CAF0867535.1"/>
    </source>
</evidence>
<evidence type="ECO:0000256" key="3">
    <source>
        <dbReference type="PROSITE-ProRule" id="PRU00339"/>
    </source>
</evidence>